<gene>
    <name evidence="1" type="ORF">G5I_00567</name>
</gene>
<dbReference type="InParanoid" id="F4W576"/>
<proteinExistence type="predicted"/>
<name>F4W576_ACREC</name>
<organism evidence="2">
    <name type="scientific">Acromyrmex echinatior</name>
    <name type="common">Panamanian leafcutter ant</name>
    <name type="synonym">Acromyrmex octospinosus echinatior</name>
    <dbReference type="NCBI Taxonomy" id="103372"/>
    <lineage>
        <taxon>Eukaryota</taxon>
        <taxon>Metazoa</taxon>
        <taxon>Ecdysozoa</taxon>
        <taxon>Arthropoda</taxon>
        <taxon>Hexapoda</taxon>
        <taxon>Insecta</taxon>
        <taxon>Pterygota</taxon>
        <taxon>Neoptera</taxon>
        <taxon>Endopterygota</taxon>
        <taxon>Hymenoptera</taxon>
        <taxon>Apocrita</taxon>
        <taxon>Aculeata</taxon>
        <taxon>Formicoidea</taxon>
        <taxon>Formicidae</taxon>
        <taxon>Myrmicinae</taxon>
        <taxon>Acromyrmex</taxon>
    </lineage>
</organism>
<accession>F4W576</accession>
<keyword evidence="2" id="KW-1185">Reference proteome</keyword>
<dbReference type="Proteomes" id="UP000007755">
    <property type="component" value="Unassembled WGS sequence"/>
</dbReference>
<protein>
    <submittedName>
        <fullName evidence="1">Uncharacterized protein</fullName>
    </submittedName>
</protein>
<evidence type="ECO:0000313" key="2">
    <source>
        <dbReference type="Proteomes" id="UP000007755"/>
    </source>
</evidence>
<dbReference type="AlphaFoldDB" id="F4W576"/>
<sequence>MTADTAMHTLLFAHLGPRRKRHFLSSWGSMSWTYGSIVRMAMCSAACWMSLADFYEAVMHKKERTEIVFNTIQDRILALNSIPDHRDGSVCSTIWVHPDKMSPGRRFRGVPKWSCGGAE</sequence>
<evidence type="ECO:0000313" key="1">
    <source>
        <dbReference type="EMBL" id="EGI70646.1"/>
    </source>
</evidence>
<reference evidence="1" key="1">
    <citation type="submission" date="2011-02" db="EMBL/GenBank/DDBJ databases">
        <title>The genome of the leaf-cutting ant Acromyrmex echinatior suggests key adaptations to social evolution and fungus farming.</title>
        <authorList>
            <person name="Nygaard S."/>
            <person name="Zhang G."/>
        </authorList>
    </citation>
    <scope>NUCLEOTIDE SEQUENCE</scope>
</reference>
<dbReference type="EMBL" id="GL887615">
    <property type="protein sequence ID" value="EGI70646.1"/>
    <property type="molecule type" value="Genomic_DNA"/>
</dbReference>